<reference evidence="1 2" key="1">
    <citation type="submission" date="2020-08" db="EMBL/GenBank/DDBJ databases">
        <title>A Genomic Blueprint of the Chicken Gut Microbiome.</title>
        <authorList>
            <person name="Gilroy R."/>
            <person name="Ravi A."/>
            <person name="Getino M."/>
            <person name="Pursley I."/>
            <person name="Horton D.L."/>
            <person name="Alikhan N.-F."/>
            <person name="Baker D."/>
            <person name="Gharbi K."/>
            <person name="Hall N."/>
            <person name="Watson M."/>
            <person name="Adriaenssens E.M."/>
            <person name="Foster-Nyarko E."/>
            <person name="Jarju S."/>
            <person name="Secka A."/>
            <person name="Antonio M."/>
            <person name="Oren A."/>
            <person name="Chaudhuri R."/>
            <person name="La Ragione R.M."/>
            <person name="Hildebrand F."/>
            <person name="Pallen M.J."/>
        </authorList>
    </citation>
    <scope>NUCLEOTIDE SEQUENCE [LARGE SCALE GENOMIC DNA]</scope>
    <source>
        <strain evidence="1 2">Sa2BVA5</strain>
    </source>
</reference>
<dbReference type="SUPFAM" id="SSF141571">
    <property type="entry name" value="Pentapeptide repeat-like"/>
    <property type="match status" value="1"/>
</dbReference>
<dbReference type="Proteomes" id="UP000605603">
    <property type="component" value="Unassembled WGS sequence"/>
</dbReference>
<dbReference type="Pfam" id="PF00805">
    <property type="entry name" value="Pentapeptide"/>
    <property type="match status" value="3"/>
</dbReference>
<protein>
    <submittedName>
        <fullName evidence="1">Pentapeptide repeat-containing protein</fullName>
    </submittedName>
</protein>
<dbReference type="PANTHER" id="PTHR14136:SF17">
    <property type="entry name" value="BTB_POZ DOMAIN-CONTAINING PROTEIN KCTD9"/>
    <property type="match status" value="1"/>
</dbReference>
<dbReference type="PANTHER" id="PTHR14136">
    <property type="entry name" value="BTB_POZ DOMAIN-CONTAINING PROTEIN KCTD9"/>
    <property type="match status" value="1"/>
</dbReference>
<dbReference type="EMBL" id="JACSQI010000002">
    <property type="protein sequence ID" value="MBD7972247.1"/>
    <property type="molecule type" value="Genomic_DNA"/>
</dbReference>
<name>A0ABR8T900_9ESCH</name>
<sequence>MIRIDFVMDDVLYLDTDSLIGWDFSGMNLHRAIFDGMCLDGARFNDAHLRNISFIKTSLIGGNLSRSALMCAWLNHADLTNCNFAQSRPIAADFSHARLCGADFTAADLRGANFAGTDLQNVCFNGAHYDQRTVWPAEFDPKIYGAVLVE</sequence>
<dbReference type="RefSeq" id="WP_191773383.1">
    <property type="nucleotide sequence ID" value="NZ_JACSQI010000002.1"/>
</dbReference>
<keyword evidence="2" id="KW-1185">Reference proteome</keyword>
<dbReference type="InterPro" id="IPR051082">
    <property type="entry name" value="Pentapeptide-BTB/POZ_domain"/>
</dbReference>
<gene>
    <name evidence="1" type="ORF">H9644_04240</name>
</gene>
<organism evidence="1 2">
    <name type="scientific">Escherichia whittamii</name>
    <dbReference type="NCBI Taxonomy" id="2762229"/>
    <lineage>
        <taxon>Bacteria</taxon>
        <taxon>Pseudomonadati</taxon>
        <taxon>Pseudomonadota</taxon>
        <taxon>Gammaproteobacteria</taxon>
        <taxon>Enterobacterales</taxon>
        <taxon>Enterobacteriaceae</taxon>
        <taxon>Escherichia</taxon>
    </lineage>
</organism>
<dbReference type="Gene3D" id="2.160.20.80">
    <property type="entry name" value="E3 ubiquitin-protein ligase SopA"/>
    <property type="match status" value="1"/>
</dbReference>
<evidence type="ECO:0000313" key="2">
    <source>
        <dbReference type="Proteomes" id="UP000605603"/>
    </source>
</evidence>
<dbReference type="InterPro" id="IPR001646">
    <property type="entry name" value="5peptide_repeat"/>
</dbReference>
<proteinExistence type="predicted"/>
<evidence type="ECO:0000313" key="1">
    <source>
        <dbReference type="EMBL" id="MBD7972247.1"/>
    </source>
</evidence>
<accession>A0ABR8T900</accession>
<comment type="caution">
    <text evidence="1">The sequence shown here is derived from an EMBL/GenBank/DDBJ whole genome shotgun (WGS) entry which is preliminary data.</text>
</comment>